<evidence type="ECO:0000313" key="2">
    <source>
        <dbReference type="Proteomes" id="UP000005268"/>
    </source>
</evidence>
<organism evidence="1 2">
    <name type="scientific">Pseudomonas putida ND6</name>
    <dbReference type="NCBI Taxonomy" id="231023"/>
    <lineage>
        <taxon>Bacteria</taxon>
        <taxon>Pseudomonadati</taxon>
        <taxon>Pseudomonadota</taxon>
        <taxon>Gammaproteobacteria</taxon>
        <taxon>Pseudomonadales</taxon>
        <taxon>Pseudomonadaceae</taxon>
        <taxon>Pseudomonas</taxon>
    </lineage>
</organism>
<gene>
    <name evidence="1" type="ORF">YSA_00282</name>
</gene>
<evidence type="ECO:0000313" key="1">
    <source>
        <dbReference type="EMBL" id="AFK66925.1"/>
    </source>
</evidence>
<dbReference type="AlphaFoldDB" id="I3UN54"/>
<sequence length="41" mass="4353">MFAGKPAPTVIALASGFMQKGYALKGFEASGSQRIPFGYRT</sequence>
<proteinExistence type="predicted"/>
<name>I3UN54_PSEPU</name>
<accession>I3UN54</accession>
<dbReference type="EMBL" id="CP003588">
    <property type="protein sequence ID" value="AFK66925.1"/>
    <property type="molecule type" value="Genomic_DNA"/>
</dbReference>
<reference evidence="1 2" key="1">
    <citation type="journal article" date="2012" name="J. Bacteriol.">
        <title>Complete Genome Sequence of the Naphthalene-Degrading Pseudomonas putida Strain ND6.</title>
        <authorList>
            <person name="Li S."/>
            <person name="Zhao H."/>
            <person name="Li Y."/>
            <person name="Niu S."/>
            <person name="Cai B."/>
        </authorList>
    </citation>
    <scope>NUCLEOTIDE SEQUENCE [LARGE SCALE GENOMIC DNA]</scope>
    <source>
        <strain evidence="1 2">ND6</strain>
    </source>
</reference>
<dbReference type="HOGENOM" id="CLU_3275381_0_0_6"/>
<protein>
    <submittedName>
        <fullName evidence="1">Uncharacterized protein</fullName>
    </submittedName>
</protein>
<dbReference type="KEGG" id="ppi:YSA_00282"/>
<dbReference type="Proteomes" id="UP000005268">
    <property type="component" value="Chromosome"/>
</dbReference>